<dbReference type="EMBL" id="SHKI01000005">
    <property type="protein sequence ID" value="RZT64430.1"/>
    <property type="molecule type" value="Genomic_DNA"/>
</dbReference>
<gene>
    <name evidence="12" type="primary">dapA</name>
    <name evidence="16" type="ORF">EV139_1847</name>
</gene>
<evidence type="ECO:0000313" key="17">
    <source>
        <dbReference type="Proteomes" id="UP000291832"/>
    </source>
</evidence>
<dbReference type="InterPro" id="IPR005263">
    <property type="entry name" value="DapA"/>
</dbReference>
<dbReference type="RefSeq" id="WP_130454050.1">
    <property type="nucleotide sequence ID" value="NZ_QYAG01000001.1"/>
</dbReference>
<dbReference type="AlphaFoldDB" id="A0A4Q7TW22"/>
<dbReference type="InterPro" id="IPR013785">
    <property type="entry name" value="Aldolase_TIM"/>
</dbReference>
<organism evidence="16 17">
    <name type="scientific">Leucobacter luti</name>
    <dbReference type="NCBI Taxonomy" id="340320"/>
    <lineage>
        <taxon>Bacteria</taxon>
        <taxon>Bacillati</taxon>
        <taxon>Actinomycetota</taxon>
        <taxon>Actinomycetes</taxon>
        <taxon>Micrococcales</taxon>
        <taxon>Microbacteriaceae</taxon>
        <taxon>Leucobacter</taxon>
    </lineage>
</organism>
<dbReference type="Pfam" id="PF00701">
    <property type="entry name" value="DHDPS"/>
    <property type="match status" value="1"/>
</dbReference>
<dbReference type="OrthoDB" id="9782828at2"/>
<keyword evidence="5 12" id="KW-0963">Cytoplasm</keyword>
<dbReference type="EC" id="4.3.3.7" evidence="4 12"/>
<dbReference type="SUPFAM" id="SSF51569">
    <property type="entry name" value="Aldolase"/>
    <property type="match status" value="1"/>
</dbReference>
<dbReference type="UniPathway" id="UPA00034">
    <property type="reaction ID" value="UER00017"/>
</dbReference>
<dbReference type="GO" id="GO:0009089">
    <property type="term" value="P:lysine biosynthetic process via diaminopimelate"/>
    <property type="evidence" value="ECO:0007669"/>
    <property type="project" value="UniProtKB-UniRule"/>
</dbReference>
<dbReference type="Proteomes" id="UP000291832">
    <property type="component" value="Unassembled WGS sequence"/>
</dbReference>
<evidence type="ECO:0000256" key="11">
    <source>
        <dbReference type="ARBA" id="ARBA00047836"/>
    </source>
</evidence>
<feature type="active site" description="Schiff-base intermediate with substrate" evidence="12 14">
    <location>
        <position position="167"/>
    </location>
</feature>
<comment type="function">
    <text evidence="1 12">Catalyzes the condensation of (S)-aspartate-beta-semialdehyde [(S)-ASA] and pyruvate to 4-hydroxy-tetrahydrodipicolinate (HTPA).</text>
</comment>
<dbReference type="HAMAP" id="MF_00418">
    <property type="entry name" value="DapA"/>
    <property type="match status" value="1"/>
</dbReference>
<keyword evidence="9 12" id="KW-0456">Lyase</keyword>
<evidence type="ECO:0000256" key="6">
    <source>
        <dbReference type="ARBA" id="ARBA00022605"/>
    </source>
</evidence>
<dbReference type="GO" id="GO:0005829">
    <property type="term" value="C:cytosol"/>
    <property type="evidence" value="ECO:0007669"/>
    <property type="project" value="TreeGrafter"/>
</dbReference>
<comment type="catalytic activity">
    <reaction evidence="11 12">
        <text>L-aspartate 4-semialdehyde + pyruvate = (2S,4S)-4-hydroxy-2,3,4,5-tetrahydrodipicolinate + H2O + H(+)</text>
        <dbReference type="Rhea" id="RHEA:34171"/>
        <dbReference type="ChEBI" id="CHEBI:15361"/>
        <dbReference type="ChEBI" id="CHEBI:15377"/>
        <dbReference type="ChEBI" id="CHEBI:15378"/>
        <dbReference type="ChEBI" id="CHEBI:67139"/>
        <dbReference type="ChEBI" id="CHEBI:537519"/>
        <dbReference type="EC" id="4.3.3.7"/>
    </reaction>
</comment>
<comment type="caution">
    <text evidence="12">Was originally thought to be a dihydrodipicolinate synthase (DHDPS), catalyzing the condensation of (S)-aspartate-beta-semialdehyde [(S)-ASA] and pyruvate to dihydrodipicolinate (DHDP). However, it was shown in E.coli that the product of the enzymatic reaction is not dihydrodipicolinate but in fact (4S)-4-hydroxy-2,3,4,5-tetrahydro-(2S)-dipicolinic acid (HTPA), and that the consecutive dehydration reaction leading to DHDP is not spontaneous but catalyzed by DapB.</text>
</comment>
<dbReference type="Gene3D" id="3.20.20.70">
    <property type="entry name" value="Aldolase class I"/>
    <property type="match status" value="1"/>
</dbReference>
<evidence type="ECO:0000256" key="9">
    <source>
        <dbReference type="ARBA" id="ARBA00023239"/>
    </source>
</evidence>
<reference evidence="16 17" key="1">
    <citation type="journal article" date="2015" name="Stand. Genomic Sci.">
        <title>Genomic Encyclopedia of Bacterial and Archaeal Type Strains, Phase III: the genomes of soil and plant-associated and newly described type strains.</title>
        <authorList>
            <person name="Whitman W.B."/>
            <person name="Woyke T."/>
            <person name="Klenk H.P."/>
            <person name="Zhou Y."/>
            <person name="Lilburn T.G."/>
            <person name="Beck B.J."/>
            <person name="De Vos P."/>
            <person name="Vandamme P."/>
            <person name="Eisen J.A."/>
            <person name="Garrity G."/>
            <person name="Hugenholtz P."/>
            <person name="Kyrpides N.C."/>
        </authorList>
    </citation>
    <scope>NUCLEOTIDE SEQUENCE [LARGE SCALE GENOMIC DNA]</scope>
    <source>
        <strain evidence="16 17">RF6</strain>
    </source>
</reference>
<evidence type="ECO:0000256" key="2">
    <source>
        <dbReference type="ARBA" id="ARBA00005120"/>
    </source>
</evidence>
<evidence type="ECO:0000256" key="7">
    <source>
        <dbReference type="ARBA" id="ARBA00022915"/>
    </source>
</evidence>
<feature type="site" description="Part of a proton relay during catalysis" evidence="12">
    <location>
        <position position="50"/>
    </location>
</feature>
<comment type="pathway">
    <text evidence="2 12">Amino-acid biosynthesis; L-lysine biosynthesis via DAP pathway; (S)-tetrahydrodipicolinate from L-aspartate: step 3/4.</text>
</comment>
<proteinExistence type="inferred from homology"/>
<dbReference type="PIRSF" id="PIRSF001365">
    <property type="entry name" value="DHDPS"/>
    <property type="match status" value="1"/>
</dbReference>
<dbReference type="SMART" id="SM01130">
    <property type="entry name" value="DHDPS"/>
    <property type="match status" value="1"/>
</dbReference>
<dbReference type="CDD" id="cd00950">
    <property type="entry name" value="DHDPS"/>
    <property type="match status" value="1"/>
</dbReference>
<comment type="similarity">
    <text evidence="3 12 13">Belongs to the DapA family.</text>
</comment>
<evidence type="ECO:0000256" key="14">
    <source>
        <dbReference type="PIRSR" id="PIRSR001365-1"/>
    </source>
</evidence>
<evidence type="ECO:0000256" key="15">
    <source>
        <dbReference type="PIRSR" id="PIRSR001365-2"/>
    </source>
</evidence>
<keyword evidence="17" id="KW-1185">Reference proteome</keyword>
<evidence type="ECO:0000256" key="4">
    <source>
        <dbReference type="ARBA" id="ARBA00012086"/>
    </source>
</evidence>
<feature type="site" description="Part of a proton relay during catalysis" evidence="12">
    <location>
        <position position="113"/>
    </location>
</feature>
<evidence type="ECO:0000256" key="1">
    <source>
        <dbReference type="ARBA" id="ARBA00003294"/>
    </source>
</evidence>
<keyword evidence="6 12" id="KW-0028">Amino-acid biosynthesis</keyword>
<name>A0A4Q7TW22_9MICO</name>
<evidence type="ECO:0000256" key="3">
    <source>
        <dbReference type="ARBA" id="ARBA00007592"/>
    </source>
</evidence>
<dbReference type="InterPro" id="IPR002220">
    <property type="entry name" value="DapA-like"/>
</dbReference>
<feature type="binding site" evidence="12 15">
    <location>
        <position position="207"/>
    </location>
    <ligand>
        <name>pyruvate</name>
        <dbReference type="ChEBI" id="CHEBI:15361"/>
    </ligand>
</feature>
<dbReference type="PANTHER" id="PTHR12128:SF66">
    <property type="entry name" value="4-HYDROXY-2-OXOGLUTARATE ALDOLASE, MITOCHONDRIAL"/>
    <property type="match status" value="1"/>
</dbReference>
<keyword evidence="7 12" id="KW-0220">Diaminopimelate biosynthesis</keyword>
<dbReference type="NCBIfam" id="TIGR00674">
    <property type="entry name" value="dapA"/>
    <property type="match status" value="1"/>
</dbReference>
<protein>
    <recommendedName>
        <fullName evidence="4 12">4-hydroxy-tetrahydrodipicolinate synthase</fullName>
        <shortName evidence="12">HTPA synthase</shortName>
        <ecNumber evidence="4 12">4.3.3.7</ecNumber>
    </recommendedName>
</protein>
<dbReference type="GO" id="GO:0008840">
    <property type="term" value="F:4-hydroxy-tetrahydrodipicolinate synthase activity"/>
    <property type="evidence" value="ECO:0007669"/>
    <property type="project" value="UniProtKB-UniRule"/>
</dbReference>
<evidence type="ECO:0000256" key="13">
    <source>
        <dbReference type="PIRNR" id="PIRNR001365"/>
    </source>
</evidence>
<evidence type="ECO:0000256" key="10">
    <source>
        <dbReference type="ARBA" id="ARBA00023270"/>
    </source>
</evidence>
<evidence type="ECO:0000256" key="8">
    <source>
        <dbReference type="ARBA" id="ARBA00023154"/>
    </source>
</evidence>
<dbReference type="InterPro" id="IPR020625">
    <property type="entry name" value="Schiff_base-form_aldolases_AS"/>
</dbReference>
<keyword evidence="10 12" id="KW-0704">Schiff base</keyword>
<feature type="active site" description="Proton donor/acceptor" evidence="12 14">
    <location>
        <position position="139"/>
    </location>
</feature>
<feature type="binding site" evidence="12 15">
    <location>
        <position position="51"/>
    </location>
    <ligand>
        <name>pyruvate</name>
        <dbReference type="ChEBI" id="CHEBI:15361"/>
    </ligand>
</feature>
<dbReference type="PRINTS" id="PR00146">
    <property type="entry name" value="DHPICSNTHASE"/>
</dbReference>
<dbReference type="GO" id="GO:0019877">
    <property type="term" value="P:diaminopimelate biosynthetic process"/>
    <property type="evidence" value="ECO:0007669"/>
    <property type="project" value="UniProtKB-UniRule"/>
</dbReference>
<sequence length="325" mass="34192">MANQENPFGQVLVALVTPFQADGEVDWAAVEKHIDDCIVSGADGIVVTGTTGETSTLTDPEKIKLVEVAKAVSGGRAKIITGGGSNETAHAIELYKASEKAGADGVMIVTPYYNKPTQAGLLTHFRMVADATDLPVILYDIPGRTGVPITYETILRLAKHPNILAVKDAKGDFSEVSRVLNQTDLMYFSGDDANVLPHLSIGATGLIGVTANIAAAPYRAIIDAVNAGDLHTARDAHQSLEPLVRAVMTHVPGTVAAKYILHGLGRIGSPRVRLPLVGPEEWEAALIEDELALVTDVPGVDLSNFRPDRNAAAGGALPQIAGTTR</sequence>
<evidence type="ECO:0000256" key="5">
    <source>
        <dbReference type="ARBA" id="ARBA00022490"/>
    </source>
</evidence>
<dbReference type="PANTHER" id="PTHR12128">
    <property type="entry name" value="DIHYDRODIPICOLINATE SYNTHASE"/>
    <property type="match status" value="1"/>
</dbReference>
<comment type="caution">
    <text evidence="16">The sequence shown here is derived from an EMBL/GenBank/DDBJ whole genome shotgun (WGS) entry which is preliminary data.</text>
</comment>
<evidence type="ECO:0000313" key="16">
    <source>
        <dbReference type="EMBL" id="RZT64430.1"/>
    </source>
</evidence>
<dbReference type="PROSITE" id="PS00666">
    <property type="entry name" value="DHDPS_2"/>
    <property type="match status" value="1"/>
</dbReference>
<comment type="subcellular location">
    <subcellularLocation>
        <location evidence="12">Cytoplasm</location>
    </subcellularLocation>
</comment>
<comment type="subunit">
    <text evidence="12">Homotetramer; dimer of dimers.</text>
</comment>
<evidence type="ECO:0000256" key="12">
    <source>
        <dbReference type="HAMAP-Rule" id="MF_00418"/>
    </source>
</evidence>
<keyword evidence="8 12" id="KW-0457">Lysine biosynthesis</keyword>
<accession>A0A4Q7TW22</accession>